<dbReference type="Proteomes" id="UP001529510">
    <property type="component" value="Unassembled WGS sequence"/>
</dbReference>
<accession>A0ABD0QVK8</accession>
<reference evidence="2 3" key="1">
    <citation type="submission" date="2024-05" db="EMBL/GenBank/DDBJ databases">
        <title>Genome sequencing and assembly of Indian major carp, Cirrhinus mrigala (Hamilton, 1822).</title>
        <authorList>
            <person name="Mohindra V."/>
            <person name="Chowdhury L.M."/>
            <person name="Lal K."/>
            <person name="Jena J.K."/>
        </authorList>
    </citation>
    <scope>NUCLEOTIDE SEQUENCE [LARGE SCALE GENOMIC DNA]</scope>
    <source>
        <strain evidence="2">CM1030</strain>
        <tissue evidence="2">Blood</tissue>
    </source>
</reference>
<dbReference type="PROSITE" id="PS50853">
    <property type="entry name" value="FN3"/>
    <property type="match status" value="1"/>
</dbReference>
<dbReference type="CDD" id="cd00063">
    <property type="entry name" value="FN3"/>
    <property type="match status" value="1"/>
</dbReference>
<proteinExistence type="predicted"/>
<keyword evidence="3" id="KW-1185">Reference proteome</keyword>
<evidence type="ECO:0000259" key="1">
    <source>
        <dbReference type="PROSITE" id="PS50853"/>
    </source>
</evidence>
<evidence type="ECO:0000313" key="3">
    <source>
        <dbReference type="Proteomes" id="UP001529510"/>
    </source>
</evidence>
<name>A0ABD0QVK8_CIRMR</name>
<dbReference type="InterPro" id="IPR036116">
    <property type="entry name" value="FN3_sf"/>
</dbReference>
<feature type="domain" description="Fibronectin type-III" evidence="1">
    <location>
        <begin position="4"/>
        <end position="64"/>
    </location>
</feature>
<dbReference type="Gene3D" id="2.60.40.10">
    <property type="entry name" value="Immunoglobulins"/>
    <property type="match status" value="1"/>
</dbReference>
<feature type="non-terminal residue" evidence="2">
    <location>
        <position position="64"/>
    </location>
</feature>
<dbReference type="EMBL" id="JAMKFB020000006">
    <property type="protein sequence ID" value="KAL0190264.1"/>
    <property type="molecule type" value="Genomic_DNA"/>
</dbReference>
<gene>
    <name evidence="2" type="ORF">M9458_012962</name>
</gene>
<dbReference type="Pfam" id="PF00041">
    <property type="entry name" value="fn3"/>
    <property type="match status" value="1"/>
</dbReference>
<sequence length="64" mass="7215">PSAPPRRVEVDNVNSTALRVSWKPPLQQKQHGQIRGYQVVYSRLENGEPRGQPVILDITLPEAQ</sequence>
<organism evidence="2 3">
    <name type="scientific">Cirrhinus mrigala</name>
    <name type="common">Mrigala</name>
    <dbReference type="NCBI Taxonomy" id="683832"/>
    <lineage>
        <taxon>Eukaryota</taxon>
        <taxon>Metazoa</taxon>
        <taxon>Chordata</taxon>
        <taxon>Craniata</taxon>
        <taxon>Vertebrata</taxon>
        <taxon>Euteleostomi</taxon>
        <taxon>Actinopterygii</taxon>
        <taxon>Neopterygii</taxon>
        <taxon>Teleostei</taxon>
        <taxon>Ostariophysi</taxon>
        <taxon>Cypriniformes</taxon>
        <taxon>Cyprinidae</taxon>
        <taxon>Labeoninae</taxon>
        <taxon>Labeonini</taxon>
        <taxon>Cirrhinus</taxon>
    </lineage>
</organism>
<protein>
    <recommendedName>
        <fullName evidence="1">Fibronectin type-III domain-containing protein</fullName>
    </recommendedName>
</protein>
<comment type="caution">
    <text evidence="2">The sequence shown here is derived from an EMBL/GenBank/DDBJ whole genome shotgun (WGS) entry which is preliminary data.</text>
</comment>
<dbReference type="SUPFAM" id="SSF49265">
    <property type="entry name" value="Fibronectin type III"/>
    <property type="match status" value="1"/>
</dbReference>
<evidence type="ECO:0000313" key="2">
    <source>
        <dbReference type="EMBL" id="KAL0190264.1"/>
    </source>
</evidence>
<feature type="non-terminal residue" evidence="2">
    <location>
        <position position="1"/>
    </location>
</feature>
<dbReference type="InterPro" id="IPR003961">
    <property type="entry name" value="FN3_dom"/>
</dbReference>
<dbReference type="AlphaFoldDB" id="A0ABD0QVK8"/>
<dbReference type="InterPro" id="IPR013783">
    <property type="entry name" value="Ig-like_fold"/>
</dbReference>